<dbReference type="AlphaFoldDB" id="A0A9P3LMT1"/>
<sequence length="331" mass="35818">MENATSPALPLLPPGSLHLDNTLGALFVGEVLISFLFGAATVQTYLYFHRNARDSLWARGTILFIWLADGLHLAFMSHGLYTYAITDFMDPLALTQCIWSLASTLFAGELTMMPVTLLFSHRIYKLSGKKWPLVFIVPSQVVSCAASIAIGIIIIKMPSYAELQAKYSWLWFVMYGLQTFTDCAIAASLCTLLFRSRSSFARTNSLISTLILFAVSTCTLTSSVSLASIIAYAAAPHNFVFLLFGMLLPKLMANSLLALLNSRGALRTRHAPGVVSVHFSQLPGALVRAGLAGSEVCVTESGKDTHMETGQTSLADLALEPKRGNIGVEAA</sequence>
<proteinExistence type="predicted"/>
<keyword evidence="1" id="KW-0812">Transmembrane</keyword>
<feature type="transmembrane region" description="Helical" evidence="1">
    <location>
        <begin position="131"/>
        <end position="157"/>
    </location>
</feature>
<dbReference type="EMBL" id="BPQB01000128">
    <property type="protein sequence ID" value="GJE99999.1"/>
    <property type="molecule type" value="Genomic_DNA"/>
</dbReference>
<feature type="transmembrane region" description="Helical" evidence="1">
    <location>
        <begin position="239"/>
        <end position="260"/>
    </location>
</feature>
<evidence type="ECO:0000259" key="2">
    <source>
        <dbReference type="Pfam" id="PF20152"/>
    </source>
</evidence>
<dbReference type="PANTHER" id="PTHR40465:SF1">
    <property type="entry name" value="DUF6534 DOMAIN-CONTAINING PROTEIN"/>
    <property type="match status" value="1"/>
</dbReference>
<protein>
    <recommendedName>
        <fullName evidence="2">DUF6534 domain-containing protein</fullName>
    </recommendedName>
</protein>
<comment type="caution">
    <text evidence="3">The sequence shown here is derived from an EMBL/GenBank/DDBJ whole genome shotgun (WGS) entry which is preliminary data.</text>
</comment>
<feature type="transmembrane region" description="Helical" evidence="1">
    <location>
        <begin position="169"/>
        <end position="194"/>
    </location>
</feature>
<name>A0A9P3LMT1_9APHY</name>
<evidence type="ECO:0000313" key="4">
    <source>
        <dbReference type="Proteomes" id="UP000703269"/>
    </source>
</evidence>
<keyword evidence="4" id="KW-1185">Reference proteome</keyword>
<dbReference type="PANTHER" id="PTHR40465">
    <property type="entry name" value="CHROMOSOME 1, WHOLE GENOME SHOTGUN SEQUENCE"/>
    <property type="match status" value="1"/>
</dbReference>
<accession>A0A9P3LMT1</accession>
<feature type="transmembrane region" description="Helical" evidence="1">
    <location>
        <begin position="93"/>
        <end position="119"/>
    </location>
</feature>
<keyword evidence="1" id="KW-1133">Transmembrane helix</keyword>
<reference evidence="3 4" key="1">
    <citation type="submission" date="2021-08" db="EMBL/GenBank/DDBJ databases">
        <title>Draft Genome Sequence of Phanerochaete sordida strain YK-624.</title>
        <authorList>
            <person name="Mori T."/>
            <person name="Dohra H."/>
            <person name="Suzuki T."/>
            <person name="Kawagishi H."/>
            <person name="Hirai H."/>
        </authorList>
    </citation>
    <scope>NUCLEOTIDE SEQUENCE [LARGE SCALE GENOMIC DNA]</scope>
    <source>
        <strain evidence="3 4">YK-624</strain>
    </source>
</reference>
<dbReference type="Pfam" id="PF20152">
    <property type="entry name" value="DUF6534"/>
    <property type="match status" value="1"/>
</dbReference>
<gene>
    <name evidence="3" type="ORF">PsYK624_162770</name>
</gene>
<dbReference type="Proteomes" id="UP000703269">
    <property type="component" value="Unassembled WGS sequence"/>
</dbReference>
<feature type="transmembrane region" description="Helical" evidence="1">
    <location>
        <begin position="206"/>
        <end position="233"/>
    </location>
</feature>
<feature type="transmembrane region" description="Helical" evidence="1">
    <location>
        <begin position="60"/>
        <end position="81"/>
    </location>
</feature>
<organism evidence="3 4">
    <name type="scientific">Phanerochaete sordida</name>
    <dbReference type="NCBI Taxonomy" id="48140"/>
    <lineage>
        <taxon>Eukaryota</taxon>
        <taxon>Fungi</taxon>
        <taxon>Dikarya</taxon>
        <taxon>Basidiomycota</taxon>
        <taxon>Agaricomycotina</taxon>
        <taxon>Agaricomycetes</taxon>
        <taxon>Polyporales</taxon>
        <taxon>Phanerochaetaceae</taxon>
        <taxon>Phanerochaete</taxon>
    </lineage>
</organism>
<evidence type="ECO:0000313" key="3">
    <source>
        <dbReference type="EMBL" id="GJE99999.1"/>
    </source>
</evidence>
<feature type="domain" description="DUF6534" evidence="2">
    <location>
        <begin position="179"/>
        <end position="263"/>
    </location>
</feature>
<evidence type="ECO:0000256" key="1">
    <source>
        <dbReference type="SAM" id="Phobius"/>
    </source>
</evidence>
<dbReference type="InterPro" id="IPR045339">
    <property type="entry name" value="DUF6534"/>
</dbReference>
<dbReference type="OrthoDB" id="2748062at2759"/>
<keyword evidence="1" id="KW-0472">Membrane</keyword>
<feature type="transmembrane region" description="Helical" evidence="1">
    <location>
        <begin position="23"/>
        <end position="48"/>
    </location>
</feature>